<name>A0A7G9WFC9_9FIRM</name>
<dbReference type="InterPro" id="IPR013094">
    <property type="entry name" value="AB_hydrolase_3"/>
</dbReference>
<organism evidence="3 4">
    <name type="scientific">Caproicibacterium amylolyticum</name>
    <dbReference type="NCBI Taxonomy" id="2766537"/>
    <lineage>
        <taxon>Bacteria</taxon>
        <taxon>Bacillati</taxon>
        <taxon>Bacillota</taxon>
        <taxon>Clostridia</taxon>
        <taxon>Eubacteriales</taxon>
        <taxon>Oscillospiraceae</taxon>
        <taxon>Caproicibacterium</taxon>
    </lineage>
</organism>
<reference evidence="3 4" key="1">
    <citation type="submission" date="2020-08" db="EMBL/GenBank/DDBJ databases">
        <authorList>
            <person name="Ren C."/>
            <person name="Gu Y."/>
            <person name="Xu Y."/>
        </authorList>
    </citation>
    <scope>NUCLEOTIDE SEQUENCE [LARGE SCALE GENOMIC DNA]</scope>
    <source>
        <strain evidence="3 4">LBM18003</strain>
    </source>
</reference>
<evidence type="ECO:0000256" key="1">
    <source>
        <dbReference type="ARBA" id="ARBA00022801"/>
    </source>
</evidence>
<dbReference type="RefSeq" id="WP_212506460.1">
    <property type="nucleotide sequence ID" value="NZ_CP060696.1"/>
</dbReference>
<dbReference type="PANTHER" id="PTHR48081:SF8">
    <property type="entry name" value="ALPHA_BETA HYDROLASE FOLD-3 DOMAIN-CONTAINING PROTEIN-RELATED"/>
    <property type="match status" value="1"/>
</dbReference>
<evidence type="ECO:0000313" key="3">
    <source>
        <dbReference type="EMBL" id="QNO17391.1"/>
    </source>
</evidence>
<dbReference type="KEGG" id="caml:H6X83_10625"/>
<dbReference type="Pfam" id="PF07859">
    <property type="entry name" value="Abhydrolase_3"/>
    <property type="match status" value="1"/>
</dbReference>
<dbReference type="EMBL" id="CP060696">
    <property type="protein sequence ID" value="QNO17391.1"/>
    <property type="molecule type" value="Genomic_DNA"/>
</dbReference>
<dbReference type="SUPFAM" id="SSF53474">
    <property type="entry name" value="alpha/beta-Hydrolases"/>
    <property type="match status" value="1"/>
</dbReference>
<gene>
    <name evidence="3" type="ORF">H6X83_10625</name>
</gene>
<dbReference type="GO" id="GO:0016787">
    <property type="term" value="F:hydrolase activity"/>
    <property type="evidence" value="ECO:0007669"/>
    <property type="project" value="UniProtKB-KW"/>
</dbReference>
<evidence type="ECO:0000313" key="4">
    <source>
        <dbReference type="Proteomes" id="UP000516046"/>
    </source>
</evidence>
<accession>A0A7G9WFC9</accession>
<feature type="domain" description="Alpha/beta hydrolase fold-3" evidence="2">
    <location>
        <begin position="78"/>
        <end position="289"/>
    </location>
</feature>
<dbReference type="PANTHER" id="PTHR48081">
    <property type="entry name" value="AB HYDROLASE SUPERFAMILY PROTEIN C4A8.06C"/>
    <property type="match status" value="1"/>
</dbReference>
<sequence length="327" mass="36379">MALSKPMRYAIAALTRGTEKVDIKEKYELVRQLTRATHPQLLKPSYRPWDHTIQCGDHEVPVRIFTPDGEKRRPGSLLLFFHGGGWVTGDIDSYSDSCIMMTRMTGCSVVSVDYRLAPEYRFPAGLEDCYAAAQMILQNADTFGSFPEQVTLIGDSAGGNLAAAVSLLARERGGIIPSRQILLYPSTYNDHNPETSPFESVRSNGQGNMLTAQRIEDYMALYRSNEADLQNPYFAPLLAQNLSAQPETLVLTAEFDPLRDEGEEYGRRLAHAGSRTFIYRVPDCLHGFISLPGLPAPVREAYRHINEFLDRAKAEPPTKSAVDTGDC</sequence>
<dbReference type="InterPro" id="IPR050300">
    <property type="entry name" value="GDXG_lipolytic_enzyme"/>
</dbReference>
<dbReference type="Proteomes" id="UP000516046">
    <property type="component" value="Chromosome"/>
</dbReference>
<keyword evidence="4" id="KW-1185">Reference proteome</keyword>
<proteinExistence type="predicted"/>
<evidence type="ECO:0000259" key="2">
    <source>
        <dbReference type="Pfam" id="PF07859"/>
    </source>
</evidence>
<dbReference type="InterPro" id="IPR029058">
    <property type="entry name" value="AB_hydrolase_fold"/>
</dbReference>
<dbReference type="Gene3D" id="3.40.50.1820">
    <property type="entry name" value="alpha/beta hydrolase"/>
    <property type="match status" value="1"/>
</dbReference>
<keyword evidence="1 3" id="KW-0378">Hydrolase</keyword>
<protein>
    <submittedName>
        <fullName evidence="3">Alpha/beta hydrolase</fullName>
    </submittedName>
</protein>
<dbReference type="AlphaFoldDB" id="A0A7G9WFC9"/>